<dbReference type="EMBL" id="JADLZT010000003">
    <property type="protein sequence ID" value="MBF6023658.1"/>
    <property type="molecule type" value="Genomic_DNA"/>
</dbReference>
<accession>A0ABS0B614</accession>
<organism evidence="2 3">
    <name type="scientific">Lysobacter niastensis</name>
    <dbReference type="NCBI Taxonomy" id="380629"/>
    <lineage>
        <taxon>Bacteria</taxon>
        <taxon>Pseudomonadati</taxon>
        <taxon>Pseudomonadota</taxon>
        <taxon>Gammaproteobacteria</taxon>
        <taxon>Lysobacterales</taxon>
        <taxon>Lysobacteraceae</taxon>
        <taxon>Lysobacter</taxon>
    </lineage>
</organism>
<evidence type="ECO:0000256" key="1">
    <source>
        <dbReference type="SAM" id="SignalP"/>
    </source>
</evidence>
<keyword evidence="1" id="KW-0732">Signal</keyword>
<name>A0ABS0B614_9GAMM</name>
<evidence type="ECO:0008006" key="4">
    <source>
        <dbReference type="Google" id="ProtNLM"/>
    </source>
</evidence>
<keyword evidence="3" id="KW-1185">Reference proteome</keyword>
<dbReference type="RefSeq" id="WP_194930249.1">
    <property type="nucleotide sequence ID" value="NZ_JADLZT010000003.1"/>
</dbReference>
<sequence>MRTRLMQRYQVAFALAVSLALSGGCASTQANERAASQVLTLRGGEQAAAGDGTVRYVRLLSDSRCPVDVQCVWAGDVEVLFEFAPRGETAKALTLTLLRPSSPLGARWIHLIEVERGPSPKVTIRIDDAPAQP</sequence>
<evidence type="ECO:0000313" key="2">
    <source>
        <dbReference type="EMBL" id="MBF6023658.1"/>
    </source>
</evidence>
<gene>
    <name evidence="2" type="ORF">IU514_06430</name>
</gene>
<evidence type="ECO:0000313" key="3">
    <source>
        <dbReference type="Proteomes" id="UP001429984"/>
    </source>
</evidence>
<feature type="signal peptide" evidence="1">
    <location>
        <begin position="1"/>
        <end position="30"/>
    </location>
</feature>
<proteinExistence type="predicted"/>
<dbReference type="PROSITE" id="PS51257">
    <property type="entry name" value="PROKAR_LIPOPROTEIN"/>
    <property type="match status" value="1"/>
</dbReference>
<protein>
    <recommendedName>
        <fullName evidence="4">Lipoprotein</fullName>
    </recommendedName>
</protein>
<reference evidence="2 3" key="1">
    <citation type="submission" date="2020-11" db="EMBL/GenBank/DDBJ databases">
        <title>Draft Genome Sequence and Secondary Metabolite Biosynthetic Potential of the Lysobacter niastensis Type strain DSM 18481.</title>
        <authorList>
            <person name="Turrini P."/>
            <person name="Artuso I."/>
            <person name="Tescari M."/>
            <person name="Lugli G.A."/>
            <person name="Frangipani E."/>
            <person name="Ventura M."/>
            <person name="Visca P."/>
        </authorList>
    </citation>
    <scope>NUCLEOTIDE SEQUENCE [LARGE SCALE GENOMIC DNA]</scope>
    <source>
        <strain evidence="2 3">DSM 18481</strain>
    </source>
</reference>
<comment type="caution">
    <text evidence="2">The sequence shown here is derived from an EMBL/GenBank/DDBJ whole genome shotgun (WGS) entry which is preliminary data.</text>
</comment>
<dbReference type="Proteomes" id="UP001429984">
    <property type="component" value="Unassembled WGS sequence"/>
</dbReference>
<feature type="chain" id="PRO_5047525040" description="Lipoprotein" evidence="1">
    <location>
        <begin position="31"/>
        <end position="133"/>
    </location>
</feature>